<dbReference type="PANTHER" id="PTHR43096">
    <property type="entry name" value="DNAJ HOMOLOG 1, MITOCHONDRIAL-RELATED"/>
    <property type="match status" value="1"/>
</dbReference>
<name>A0A1F2P2X2_9EURY</name>
<dbReference type="InterPro" id="IPR018253">
    <property type="entry name" value="DnaJ_domain_CS"/>
</dbReference>
<keyword evidence="7" id="KW-1185">Reference proteome</keyword>
<dbReference type="GO" id="GO:0042026">
    <property type="term" value="P:protein refolding"/>
    <property type="evidence" value="ECO:0007669"/>
    <property type="project" value="TreeGrafter"/>
</dbReference>
<evidence type="ECO:0000313" key="5">
    <source>
        <dbReference type="EMBL" id="HEC57212.1"/>
    </source>
</evidence>
<dbReference type="PATRIC" id="fig|1839936.3.peg.1548"/>
<dbReference type="InterPro" id="IPR036869">
    <property type="entry name" value="J_dom_sf"/>
</dbReference>
<dbReference type="STRING" id="1839936.SBU_001525"/>
<dbReference type="PROSITE" id="PS50076">
    <property type="entry name" value="DNAJ_2"/>
    <property type="match status" value="1"/>
</dbReference>
<dbReference type="PANTHER" id="PTHR43096:SF52">
    <property type="entry name" value="DNAJ HOMOLOG 1, MITOCHONDRIAL-RELATED"/>
    <property type="match status" value="1"/>
</dbReference>
<evidence type="ECO:0000256" key="2">
    <source>
        <dbReference type="SAM" id="MobiDB-lite"/>
    </source>
</evidence>
<evidence type="ECO:0000313" key="7">
    <source>
        <dbReference type="Proteomes" id="UP000185779"/>
    </source>
</evidence>
<dbReference type="EMBL" id="LYOR01000010">
    <property type="protein sequence ID" value="OFV65597.1"/>
    <property type="molecule type" value="Genomic_DNA"/>
</dbReference>
<dbReference type="InterPro" id="IPR001623">
    <property type="entry name" value="DnaJ_domain"/>
</dbReference>
<organism evidence="6 7">
    <name type="scientific">Candidatus Syntropharchaeum butanivorans</name>
    <dbReference type="NCBI Taxonomy" id="1839936"/>
    <lineage>
        <taxon>Archaea</taxon>
        <taxon>Methanobacteriati</taxon>
        <taxon>Methanobacteriota</taxon>
        <taxon>Stenosarchaea group</taxon>
        <taxon>Methanomicrobia</taxon>
        <taxon>Methanosarcinales</taxon>
        <taxon>ANME-2 cluster</taxon>
        <taxon>Candidatus Syntropharchaeum</taxon>
    </lineage>
</organism>
<evidence type="ECO:0000313" key="4">
    <source>
        <dbReference type="EMBL" id="HDM36988.1"/>
    </source>
</evidence>
<dbReference type="FunFam" id="2.60.260.20:FF:000013">
    <property type="entry name" value="DnaJ subfamily B member 11"/>
    <property type="match status" value="1"/>
</dbReference>
<comment type="caution">
    <text evidence="6">The sequence shown here is derived from an EMBL/GenBank/DDBJ whole genome shotgun (WGS) entry which is preliminary data.</text>
</comment>
<dbReference type="Proteomes" id="UP000885863">
    <property type="component" value="Unassembled WGS sequence"/>
</dbReference>
<dbReference type="SUPFAM" id="SSF46565">
    <property type="entry name" value="Chaperone J-domain"/>
    <property type="match status" value="1"/>
</dbReference>
<evidence type="ECO:0000313" key="6">
    <source>
        <dbReference type="EMBL" id="OFV65597.1"/>
    </source>
</evidence>
<sequence length="326" mass="36729">MAKYKDYYEILGVKRGASEEEIKRAYKKLARKYHPDLWPEDKKKEAEEKFKDINEAYEVLSDPEKRKMYDQLGSNWKSGMDFTPPPGFDTGGIRFEFRDLGGMEDFGGFSDFFEMLFGRGRSKSGFSGFTTAGEKKSTWTMKGADVEAEIEVPLEVAHKGGKRLLTVTSPDGRRKRLEVNIPPGVRDGTKIRLSGQGEPGIGGGPRGDLYLKVRIAPHPVFEVSGDDVIVEAPIMPWEAVSGGKIDVPTLDGRVTLKVPPMSQSGKMLRLRGKGLRKKGGGRGDQYVKLKIVIPAHIDERGRRLFEELSRLYPENPREELFRRVYQ</sequence>
<dbReference type="CDD" id="cd06257">
    <property type="entry name" value="DnaJ"/>
    <property type="match status" value="1"/>
</dbReference>
<proteinExistence type="predicted"/>
<evidence type="ECO:0000256" key="1">
    <source>
        <dbReference type="ARBA" id="ARBA00023186"/>
    </source>
</evidence>
<dbReference type="InterPro" id="IPR002939">
    <property type="entry name" value="DnaJ_C"/>
</dbReference>
<reference evidence="6 7" key="1">
    <citation type="submission" date="2016-05" db="EMBL/GenBank/DDBJ databases">
        <title>Microbial consortia oxidize butane by reversing methanogenesis.</title>
        <authorList>
            <person name="Laso-Perez R."/>
            <person name="Richter M."/>
            <person name="Wegener G."/>
            <person name="Musat F."/>
        </authorList>
    </citation>
    <scope>NUCLEOTIDE SEQUENCE [LARGE SCALE GENOMIC DNA]</scope>
    <source>
        <strain evidence="6">BOX1</strain>
    </source>
</reference>
<accession>A0A1F2P2X2</accession>
<dbReference type="PRINTS" id="PR00625">
    <property type="entry name" value="JDOMAIN"/>
</dbReference>
<reference evidence="4" key="2">
    <citation type="journal article" date="2020" name="mSystems">
        <title>Genome- and Community-Level Interaction Insights into Carbon Utilization and Element Cycling Functions of Hydrothermarchaeota in Hydrothermal Sediment.</title>
        <authorList>
            <person name="Zhou Z."/>
            <person name="Liu Y."/>
            <person name="Xu W."/>
            <person name="Pan J."/>
            <person name="Luo Z.H."/>
            <person name="Li M."/>
        </authorList>
    </citation>
    <scope>NUCLEOTIDE SEQUENCE [LARGE SCALE GENOMIC DNA]</scope>
    <source>
        <strain evidence="4">HyVt-185</strain>
        <strain evidence="5">HyVt-386</strain>
    </source>
</reference>
<evidence type="ECO:0000259" key="3">
    <source>
        <dbReference type="PROSITE" id="PS50076"/>
    </source>
</evidence>
<dbReference type="SUPFAM" id="SSF49493">
    <property type="entry name" value="HSP40/DnaJ peptide-binding domain"/>
    <property type="match status" value="2"/>
</dbReference>
<dbReference type="PROSITE" id="PS00636">
    <property type="entry name" value="DNAJ_1"/>
    <property type="match status" value="1"/>
</dbReference>
<dbReference type="AlphaFoldDB" id="A0A1F2P2X2"/>
<dbReference type="GO" id="GO:0005737">
    <property type="term" value="C:cytoplasm"/>
    <property type="evidence" value="ECO:0007669"/>
    <property type="project" value="TreeGrafter"/>
</dbReference>
<dbReference type="Gene3D" id="2.60.260.20">
    <property type="entry name" value="Urease metallochaperone UreE, N-terminal domain"/>
    <property type="match status" value="2"/>
</dbReference>
<dbReference type="Proteomes" id="UP000885936">
    <property type="component" value="Unassembled WGS sequence"/>
</dbReference>
<gene>
    <name evidence="4" type="ORF">ENG09_07110</name>
    <name evidence="5" type="ORF">ENI32_04950</name>
    <name evidence="6" type="ORF">SBU_001525</name>
</gene>
<dbReference type="Proteomes" id="UP000185779">
    <property type="component" value="Unassembled WGS sequence"/>
</dbReference>
<dbReference type="GO" id="GO:0051082">
    <property type="term" value="F:unfolded protein binding"/>
    <property type="evidence" value="ECO:0007669"/>
    <property type="project" value="InterPro"/>
</dbReference>
<protein>
    <submittedName>
        <fullName evidence="4">J domain-containing protein</fullName>
    </submittedName>
    <submittedName>
        <fullName evidence="6">Molecular chaperone DnaJ</fullName>
    </submittedName>
</protein>
<dbReference type="CDD" id="cd10747">
    <property type="entry name" value="DnaJ_C"/>
    <property type="match status" value="1"/>
</dbReference>
<feature type="region of interest" description="Disordered" evidence="2">
    <location>
        <begin position="175"/>
        <end position="199"/>
    </location>
</feature>
<dbReference type="EMBL" id="DQZR01000295">
    <property type="protein sequence ID" value="HDM36988.1"/>
    <property type="molecule type" value="Genomic_DNA"/>
</dbReference>
<dbReference type="SMART" id="SM00271">
    <property type="entry name" value="DnaJ"/>
    <property type="match status" value="1"/>
</dbReference>
<dbReference type="EMBL" id="DRIE01000086">
    <property type="protein sequence ID" value="HEC57212.1"/>
    <property type="molecule type" value="Genomic_DNA"/>
</dbReference>
<feature type="domain" description="J" evidence="3">
    <location>
        <begin position="6"/>
        <end position="73"/>
    </location>
</feature>
<keyword evidence="1" id="KW-0143">Chaperone</keyword>
<dbReference type="Pfam" id="PF00226">
    <property type="entry name" value="DnaJ"/>
    <property type="match status" value="1"/>
</dbReference>
<dbReference type="Gene3D" id="1.10.287.110">
    <property type="entry name" value="DnaJ domain"/>
    <property type="match status" value="1"/>
</dbReference>
<dbReference type="Pfam" id="PF01556">
    <property type="entry name" value="DnaJ_C"/>
    <property type="match status" value="1"/>
</dbReference>
<dbReference type="InterPro" id="IPR008971">
    <property type="entry name" value="HSP40/DnaJ_pept-bd"/>
</dbReference>